<dbReference type="Gene3D" id="3.40.50.2000">
    <property type="entry name" value="Glycogen Phosphorylase B"/>
    <property type="match status" value="2"/>
</dbReference>
<protein>
    <submittedName>
        <fullName evidence="2">Glycosyltransferase family 4 protein</fullName>
    </submittedName>
</protein>
<organism evidence="2 3">
    <name type="scientific">Telmatocola sphagniphila</name>
    <dbReference type="NCBI Taxonomy" id="1123043"/>
    <lineage>
        <taxon>Bacteria</taxon>
        <taxon>Pseudomonadati</taxon>
        <taxon>Planctomycetota</taxon>
        <taxon>Planctomycetia</taxon>
        <taxon>Gemmatales</taxon>
        <taxon>Gemmataceae</taxon>
    </lineage>
</organism>
<dbReference type="InterPro" id="IPR050194">
    <property type="entry name" value="Glycosyltransferase_grp1"/>
</dbReference>
<dbReference type="PANTHER" id="PTHR45947">
    <property type="entry name" value="SULFOQUINOVOSYL TRANSFERASE SQD2"/>
    <property type="match status" value="1"/>
</dbReference>
<feature type="domain" description="Glycosyl transferase family 1" evidence="1">
    <location>
        <begin position="194"/>
        <end position="352"/>
    </location>
</feature>
<reference evidence="2" key="1">
    <citation type="submission" date="2021-05" db="EMBL/GenBank/DDBJ databases">
        <title>Complete genome sequence of the cellulolytic planctomycete Telmatocola sphagniphila SP2T and characterization of the first cellulase from planctomycetes.</title>
        <authorList>
            <person name="Rakitin A.L."/>
            <person name="Beletsky A.V."/>
            <person name="Naumoff D.G."/>
            <person name="Kulichevskaya I.S."/>
            <person name="Mardanov A.V."/>
            <person name="Ravin N.V."/>
            <person name="Dedysh S.N."/>
        </authorList>
    </citation>
    <scope>NUCLEOTIDE SEQUENCE</scope>
    <source>
        <strain evidence="2">SP2T</strain>
    </source>
</reference>
<evidence type="ECO:0000313" key="2">
    <source>
        <dbReference type="EMBL" id="QVL33775.1"/>
    </source>
</evidence>
<dbReference type="InterPro" id="IPR001296">
    <property type="entry name" value="Glyco_trans_1"/>
</dbReference>
<dbReference type="CDD" id="cd03801">
    <property type="entry name" value="GT4_PimA-like"/>
    <property type="match status" value="1"/>
</dbReference>
<gene>
    <name evidence="2" type="ORF">KIH39_07665</name>
</gene>
<evidence type="ECO:0000313" key="3">
    <source>
        <dbReference type="Proteomes" id="UP000676194"/>
    </source>
</evidence>
<dbReference type="SUPFAM" id="SSF53756">
    <property type="entry name" value="UDP-Glycosyltransferase/glycogen phosphorylase"/>
    <property type="match status" value="1"/>
</dbReference>
<dbReference type="RefSeq" id="WP_213498758.1">
    <property type="nucleotide sequence ID" value="NZ_CP074694.1"/>
</dbReference>
<keyword evidence="3" id="KW-1185">Reference proteome</keyword>
<sequence length="395" mass="44390">MRLAILFHRFGPYHVARLRAASQGPQELVAVELSGASEEYAWEKQATPDLNRQVVCSEGDSNQLPPAELVGRVENLLTEINPDVLAIAGWGDRGMLAAFRWGLNNRKPMLVMSDSQEKDEPRKWHKEWVKRQLLKGFPAGLVAGSPHREYLAQLGIPKDRIFLGYDVVDNAYFQQSVSAAQQNPELRPRLQLPAEYFLACGRFIPKKNFEFLIRAYAAFRKSTDSPCDLVLLGDGPLRDRLMACAQQLSVENHVHFPGFQQYPQLPAYYAFAKAFILPSSHYEQWGLVVNEAMAAGLPVLVSNICGCAPDLVREGENGFQFSPQEVNPLAHQLQRLATDEELRQKMGERSREIIAQWSPAQFSQSLWQAAECAASRPAPGISRIQKFLLKKLIGH</sequence>
<dbReference type="PANTHER" id="PTHR45947:SF3">
    <property type="entry name" value="SULFOQUINOVOSYL TRANSFERASE SQD2"/>
    <property type="match status" value="1"/>
</dbReference>
<dbReference type="EMBL" id="CP074694">
    <property type="protein sequence ID" value="QVL33775.1"/>
    <property type="molecule type" value="Genomic_DNA"/>
</dbReference>
<dbReference type="AlphaFoldDB" id="A0A8E6EWA0"/>
<proteinExistence type="predicted"/>
<evidence type="ECO:0000259" key="1">
    <source>
        <dbReference type="Pfam" id="PF00534"/>
    </source>
</evidence>
<dbReference type="KEGG" id="tsph:KIH39_07665"/>
<dbReference type="GO" id="GO:0016757">
    <property type="term" value="F:glycosyltransferase activity"/>
    <property type="evidence" value="ECO:0007669"/>
    <property type="project" value="InterPro"/>
</dbReference>
<name>A0A8E6EWA0_9BACT</name>
<dbReference type="Proteomes" id="UP000676194">
    <property type="component" value="Chromosome"/>
</dbReference>
<dbReference type="Pfam" id="PF00534">
    <property type="entry name" value="Glycos_transf_1"/>
    <property type="match status" value="1"/>
</dbReference>
<accession>A0A8E6EWA0</accession>